<organism evidence="2 3">
    <name type="scientific">Melipona bicolor</name>
    <dbReference type="NCBI Taxonomy" id="60889"/>
    <lineage>
        <taxon>Eukaryota</taxon>
        <taxon>Metazoa</taxon>
        <taxon>Ecdysozoa</taxon>
        <taxon>Arthropoda</taxon>
        <taxon>Hexapoda</taxon>
        <taxon>Insecta</taxon>
        <taxon>Pterygota</taxon>
        <taxon>Neoptera</taxon>
        <taxon>Endopterygota</taxon>
        <taxon>Hymenoptera</taxon>
        <taxon>Apocrita</taxon>
        <taxon>Aculeata</taxon>
        <taxon>Apoidea</taxon>
        <taxon>Anthophila</taxon>
        <taxon>Apidae</taxon>
        <taxon>Melipona</taxon>
    </lineage>
</organism>
<sequence>MGILSKSVTVTVSRRGGFHLVGQIRENVARSGRAARTPITAIQPGRLSRAYNEGIILKDVDCQPAETVQTRTTGFDPLRSVTVTAYMAEYTSSVSPKQRSPEDTPTTTTTTATSDSKSTFHPVFTGNSK</sequence>
<feature type="compositionally biased region" description="Low complexity" evidence="1">
    <location>
        <begin position="104"/>
        <end position="119"/>
    </location>
</feature>
<feature type="region of interest" description="Disordered" evidence="1">
    <location>
        <begin position="90"/>
        <end position="129"/>
    </location>
</feature>
<protein>
    <submittedName>
        <fullName evidence="2">Uncharacterized protein</fullName>
    </submittedName>
</protein>
<comment type="caution">
    <text evidence="2">The sequence shown here is derived from an EMBL/GenBank/DDBJ whole genome shotgun (WGS) entry which is preliminary data.</text>
</comment>
<evidence type="ECO:0000313" key="2">
    <source>
        <dbReference type="EMBL" id="KAK1136071.1"/>
    </source>
</evidence>
<evidence type="ECO:0000256" key="1">
    <source>
        <dbReference type="SAM" id="MobiDB-lite"/>
    </source>
</evidence>
<dbReference type="EMBL" id="JAHYIQ010000001">
    <property type="protein sequence ID" value="KAK1136071.1"/>
    <property type="molecule type" value="Genomic_DNA"/>
</dbReference>
<proteinExistence type="predicted"/>
<gene>
    <name evidence="2" type="ORF">K0M31_000640</name>
</gene>
<dbReference type="Proteomes" id="UP001177670">
    <property type="component" value="Unassembled WGS sequence"/>
</dbReference>
<dbReference type="AlphaFoldDB" id="A0AA40KWX3"/>
<name>A0AA40KWX3_9HYME</name>
<evidence type="ECO:0000313" key="3">
    <source>
        <dbReference type="Proteomes" id="UP001177670"/>
    </source>
</evidence>
<reference evidence="2" key="1">
    <citation type="submission" date="2021-10" db="EMBL/GenBank/DDBJ databases">
        <title>Melipona bicolor Genome sequencing and assembly.</title>
        <authorList>
            <person name="Araujo N.S."/>
            <person name="Arias M.C."/>
        </authorList>
    </citation>
    <scope>NUCLEOTIDE SEQUENCE</scope>
    <source>
        <strain evidence="2">USP_2M_L1-L4_2017</strain>
        <tissue evidence="2">Whole body</tissue>
    </source>
</reference>
<accession>A0AA40KWX3</accession>
<keyword evidence="3" id="KW-1185">Reference proteome</keyword>